<gene>
    <name evidence="1" type="ORF">EV182_002148</name>
</gene>
<sequence>MSSPNLNKDLRSDTQQLHRHHQDYDLVDNDGKSNNSQLISSGSKLNYGDVPSELEGQSFPLTAHDALASPSDNFEEVQLTPEEADRRALQDVKAAFLFYKTHSLNSFVRHRLRAIDALSDAHRALISEAGVIDKILRVEKAIRANNTFLQTILAVNGGLVTDVAGAGSSHSSCGEDVIPRDLIRQFFAERRQRGLSPAREHHLDKLRSTLRQFVRDWSAEGQAERQQTYTPLLDELDSQFGHLSMSDRAKINVLIPGAGLGRLSFEIASRGYSCQGNEFSYFMLLSSNFILNFPSKPNEFSLYPFIHTFSNAISADAQLRPAHVPDVLPSSLLRKHQSEVDFSMVAGDFIEVYGQPDQAGKWDAVVTCFFMDTAKNPVDYLDTLWNALRPGGVWINLGPLLWHFENMPGEQSIELTRDEFFGIATTRGFKFDHSKFRPTISLSYTADPQNMLEYRYKCFLSVAYRP</sequence>
<evidence type="ECO:0000313" key="2">
    <source>
        <dbReference type="Proteomes" id="UP001145114"/>
    </source>
</evidence>
<keyword evidence="2" id="KW-1185">Reference proteome</keyword>
<evidence type="ECO:0000313" key="1">
    <source>
        <dbReference type="EMBL" id="KAJ1674996.1"/>
    </source>
</evidence>
<proteinExistence type="predicted"/>
<name>A0ACC1HI58_9FUNG</name>
<accession>A0ACC1HI58</accession>
<protein>
    <submittedName>
        <fullName evidence="1">Uncharacterized protein</fullName>
    </submittedName>
</protein>
<comment type="caution">
    <text evidence="1">The sequence shown here is derived from an EMBL/GenBank/DDBJ whole genome shotgun (WGS) entry which is preliminary data.</text>
</comment>
<dbReference type="EMBL" id="JAMZIH010005552">
    <property type="protein sequence ID" value="KAJ1674996.1"/>
    <property type="molecule type" value="Genomic_DNA"/>
</dbReference>
<organism evidence="1 2">
    <name type="scientific">Spiromyces aspiralis</name>
    <dbReference type="NCBI Taxonomy" id="68401"/>
    <lineage>
        <taxon>Eukaryota</taxon>
        <taxon>Fungi</taxon>
        <taxon>Fungi incertae sedis</taxon>
        <taxon>Zoopagomycota</taxon>
        <taxon>Kickxellomycotina</taxon>
        <taxon>Kickxellomycetes</taxon>
        <taxon>Kickxellales</taxon>
        <taxon>Kickxellaceae</taxon>
        <taxon>Spiromyces</taxon>
    </lineage>
</organism>
<dbReference type="Proteomes" id="UP001145114">
    <property type="component" value="Unassembled WGS sequence"/>
</dbReference>
<reference evidence="1" key="1">
    <citation type="submission" date="2022-06" db="EMBL/GenBank/DDBJ databases">
        <title>Phylogenomic reconstructions and comparative analyses of Kickxellomycotina fungi.</title>
        <authorList>
            <person name="Reynolds N.K."/>
            <person name="Stajich J.E."/>
            <person name="Barry K."/>
            <person name="Grigoriev I.V."/>
            <person name="Crous P."/>
            <person name="Smith M.E."/>
        </authorList>
    </citation>
    <scope>NUCLEOTIDE SEQUENCE</scope>
    <source>
        <strain evidence="1">RSA 2271</strain>
    </source>
</reference>